<accession>A0A1A2YYA2</accession>
<reference evidence="1 2" key="1">
    <citation type="submission" date="2016-06" db="EMBL/GenBank/DDBJ databases">
        <authorList>
            <person name="Kjaerup R.B."/>
            <person name="Dalgaard T.S."/>
            <person name="Juul-Madsen H.R."/>
        </authorList>
    </citation>
    <scope>NUCLEOTIDE SEQUENCE [LARGE SCALE GENOMIC DNA]</scope>
    <source>
        <strain evidence="1 2">E1334</strain>
    </source>
</reference>
<proteinExistence type="predicted"/>
<sequence length="62" mass="6668">MPNFSLVFQLGESFGVDVAALDLIKVTLQVMGGHLIQEARALGNRARAGCFPRCVFFGALLT</sequence>
<gene>
    <name evidence="1" type="ORF">A5708_19285</name>
</gene>
<evidence type="ECO:0000313" key="2">
    <source>
        <dbReference type="Proteomes" id="UP000091846"/>
    </source>
</evidence>
<dbReference type="AlphaFoldDB" id="A0A1A2YYA2"/>
<comment type="caution">
    <text evidence="1">The sequence shown here is derived from an EMBL/GenBank/DDBJ whole genome shotgun (WGS) entry which is preliminary data.</text>
</comment>
<dbReference type="EMBL" id="LZKI01000064">
    <property type="protein sequence ID" value="OBI42985.1"/>
    <property type="molecule type" value="Genomic_DNA"/>
</dbReference>
<organism evidence="1 2">
    <name type="scientific">Mycobacterium colombiense</name>
    <dbReference type="NCBI Taxonomy" id="339268"/>
    <lineage>
        <taxon>Bacteria</taxon>
        <taxon>Bacillati</taxon>
        <taxon>Actinomycetota</taxon>
        <taxon>Actinomycetes</taxon>
        <taxon>Mycobacteriales</taxon>
        <taxon>Mycobacteriaceae</taxon>
        <taxon>Mycobacterium</taxon>
        <taxon>Mycobacterium avium complex (MAC)</taxon>
    </lineage>
</organism>
<evidence type="ECO:0000313" key="1">
    <source>
        <dbReference type="EMBL" id="OBI42985.1"/>
    </source>
</evidence>
<dbReference type="Proteomes" id="UP000091846">
    <property type="component" value="Unassembled WGS sequence"/>
</dbReference>
<protein>
    <submittedName>
        <fullName evidence="1">Uncharacterized protein</fullName>
    </submittedName>
</protein>
<name>A0A1A2YYA2_9MYCO</name>